<keyword evidence="3" id="KW-1185">Reference proteome</keyword>
<keyword evidence="1" id="KW-1133">Transmembrane helix</keyword>
<name>N6XAL0_9ACTO</name>
<evidence type="ECO:0000256" key="1">
    <source>
        <dbReference type="SAM" id="Phobius"/>
    </source>
</evidence>
<keyword evidence="1" id="KW-0472">Membrane</keyword>
<comment type="caution">
    <text evidence="2">The sequence shown here is derived from an EMBL/GenBank/DDBJ whole genome shotgun (WGS) entry which is preliminary data.</text>
</comment>
<accession>N6XAL0</accession>
<dbReference type="EMBL" id="AQHZ01000016">
    <property type="protein sequence ID" value="ENO18178.1"/>
    <property type="molecule type" value="Genomic_DNA"/>
</dbReference>
<feature type="transmembrane region" description="Helical" evidence="1">
    <location>
        <begin position="27"/>
        <end position="45"/>
    </location>
</feature>
<organism evidence="2 3">
    <name type="scientific">Schaalia cardiffensis F0333</name>
    <dbReference type="NCBI Taxonomy" id="888050"/>
    <lineage>
        <taxon>Bacteria</taxon>
        <taxon>Bacillati</taxon>
        <taxon>Actinomycetota</taxon>
        <taxon>Actinomycetes</taxon>
        <taxon>Actinomycetales</taxon>
        <taxon>Actinomycetaceae</taxon>
        <taxon>Schaalia</taxon>
    </lineage>
</organism>
<evidence type="ECO:0000313" key="3">
    <source>
        <dbReference type="Proteomes" id="UP000013015"/>
    </source>
</evidence>
<protein>
    <submittedName>
        <fullName evidence="2">Uncharacterized protein</fullName>
    </submittedName>
</protein>
<gene>
    <name evidence="2" type="ORF">HMPREF9004_1039</name>
</gene>
<sequence length="267" mass="30677">MSRPYGAEDERKKAFALWDKKKRLCKMLPALLSAICNLLIASLAYYTDVPYREWLIPPFGLLSLVGLWLQEKQKKKAQDSLETRDKIRRDAERSYGTIEETMRAFSLFLLKVLELDKNSTVRISLYCHDDERGQFLQISRVSFNPELAKSGRSNYSDQEGLIATCWQHSSKVVTGWPEDVDEWVAIAVQSGLKEDVAKRVAMKARSAVYVRVDYGSKPIGMVVIESLEQQGVSNSTIQALREHPVFEILKEVFYWTRDTYLVRRSGL</sequence>
<reference evidence="2 3" key="1">
    <citation type="submission" date="2013-03" db="EMBL/GenBank/DDBJ databases">
        <title>Reference genome for the Human Microbiome Project.</title>
        <authorList>
            <person name="Aqrawi P."/>
            <person name="Ayvaz T."/>
            <person name="Bess C."/>
            <person name="Blankenburg K."/>
            <person name="Coyle M."/>
            <person name="Deng J."/>
            <person name="Forbes L."/>
            <person name="Fowler G."/>
            <person name="Francisco L."/>
            <person name="Fu Q."/>
            <person name="Gibbs R."/>
            <person name="Gross S."/>
            <person name="Gubbala S."/>
            <person name="Hale W."/>
            <person name="Hemphill L."/>
            <person name="Highlander S."/>
            <person name="Hirani K."/>
            <person name="Jackson L."/>
            <person name="Jakkamsetti A."/>
            <person name="Javaid M."/>
            <person name="Jayaseelan J.C."/>
            <person name="Jiang H."/>
            <person name="Joshi V."/>
            <person name="Korchina V."/>
            <person name="Kovar C."/>
            <person name="Lara F."/>
            <person name="Lee S."/>
            <person name="Liu Y."/>
            <person name="Mata R."/>
            <person name="Mathew T."/>
            <person name="Munidasa M."/>
            <person name="Muzny D."/>
            <person name="Nazareth L."/>
            <person name="Ngo R."/>
            <person name="Nguyen L."/>
            <person name="Nguyen N."/>
            <person name="Okwuonu G."/>
            <person name="Ongeri F."/>
            <person name="Palculict T."/>
            <person name="Patil S."/>
            <person name="Petrosino J."/>
            <person name="Pham C."/>
            <person name="Pham P."/>
            <person name="Pu L.-L."/>
            <person name="Qin X."/>
            <person name="Qu J."/>
            <person name="Reid J."/>
            <person name="Ross M."/>
            <person name="Ruth R."/>
            <person name="Saada N."/>
            <person name="San Lucas F."/>
            <person name="Santibanez J."/>
            <person name="Shang Y."/>
            <person name="Simmons D."/>
            <person name="Song X.-Z."/>
            <person name="Tang L.-Y."/>
            <person name="Thornton R."/>
            <person name="Warren J."/>
            <person name="Weissenberger G."/>
            <person name="Wilczek-Boney K."/>
            <person name="Worley K."/>
            <person name="Youmans B."/>
            <person name="Zhang J."/>
            <person name="Zhang L."/>
            <person name="Zhao Z."/>
            <person name="Zhou C."/>
            <person name="Zhu D."/>
            <person name="Zhu Y."/>
        </authorList>
    </citation>
    <scope>NUCLEOTIDE SEQUENCE [LARGE SCALE GENOMIC DNA]</scope>
    <source>
        <strain evidence="2 3">F0333</strain>
    </source>
</reference>
<dbReference type="AlphaFoldDB" id="N6XAL0"/>
<keyword evidence="1" id="KW-0812">Transmembrane</keyword>
<proteinExistence type="predicted"/>
<dbReference type="eggNOG" id="ENOG5033E3N">
    <property type="taxonomic scope" value="Bacteria"/>
</dbReference>
<evidence type="ECO:0000313" key="2">
    <source>
        <dbReference type="EMBL" id="ENO18178.1"/>
    </source>
</evidence>
<dbReference type="Proteomes" id="UP000013015">
    <property type="component" value="Unassembled WGS sequence"/>
</dbReference>
<dbReference type="HOGENOM" id="CLU_1040627_0_0_11"/>